<accession>A0ABZ2PN91</accession>
<dbReference type="SUPFAM" id="SSF51735">
    <property type="entry name" value="NAD(P)-binding Rossmann-fold domains"/>
    <property type="match status" value="1"/>
</dbReference>
<comment type="similarity">
    <text evidence="1">Belongs to the short-chain dehydrogenases/reductases (SDR) family.</text>
</comment>
<dbReference type="PANTHER" id="PTHR44252:SF3">
    <property type="entry name" value="D-ERYTHRULOSE REDUCTASE-RELATED"/>
    <property type="match status" value="1"/>
</dbReference>
<sequence length="245" mass="25490">MVSFSLAGKTALVTGANKGLGRAIAHALSSLGAEVHGTSRTEAGQRAIESDGHAVGHLLDIANAQNISDFVRRLRPSIDILVNNAGVNAPSAALDVTEDQWDTVLDTNLKGTFFLSREIARQWIAGGISGVIVNIGSQAGTVGIEERAAYCASKGGLDQLTKVLAIEWASHGIRVNTVAPTFVRTDLTAGTLDTPGWGQVLLDRIPMGRFGEAEDIVGAVAFLAGPSAQMITGTTLLVDGGYTAR</sequence>
<evidence type="ECO:0000256" key="3">
    <source>
        <dbReference type="ARBA" id="ARBA00022857"/>
    </source>
</evidence>
<dbReference type="InterPro" id="IPR036291">
    <property type="entry name" value="NAD(P)-bd_dom_sf"/>
</dbReference>
<evidence type="ECO:0000313" key="4">
    <source>
        <dbReference type="EMBL" id="WXG70650.1"/>
    </source>
</evidence>
<dbReference type="Gene3D" id="3.40.50.720">
    <property type="entry name" value="NAD(P)-binding Rossmann-like Domain"/>
    <property type="match status" value="1"/>
</dbReference>
<dbReference type="Pfam" id="PF13561">
    <property type="entry name" value="adh_short_C2"/>
    <property type="match status" value="1"/>
</dbReference>
<dbReference type="EMBL" id="CP147846">
    <property type="protein sequence ID" value="WXG70650.1"/>
    <property type="molecule type" value="Genomic_DNA"/>
</dbReference>
<comment type="subunit">
    <text evidence="2">Homotetramer.</text>
</comment>
<keyword evidence="3" id="KW-0521">NADP</keyword>
<gene>
    <name evidence="4" type="ORF">WDS16_09230</name>
</gene>
<dbReference type="PANTHER" id="PTHR44252">
    <property type="entry name" value="D-ERYTHRULOSE REDUCTASE"/>
    <property type="match status" value="1"/>
</dbReference>
<dbReference type="PROSITE" id="PS00061">
    <property type="entry name" value="ADH_SHORT"/>
    <property type="match status" value="1"/>
</dbReference>
<dbReference type="PRINTS" id="PR00081">
    <property type="entry name" value="GDHRDH"/>
</dbReference>
<dbReference type="Proteomes" id="UP001432000">
    <property type="component" value="Chromosome"/>
</dbReference>
<dbReference type="PRINTS" id="PR00080">
    <property type="entry name" value="SDRFAMILY"/>
</dbReference>
<dbReference type="InterPro" id="IPR051737">
    <property type="entry name" value="L-xylulose/Carbonyl_redctase"/>
</dbReference>
<reference evidence="4 5" key="1">
    <citation type="submission" date="2024-03" db="EMBL/GenBank/DDBJ databases">
        <title>Natural products discovery in diverse microorganisms through a two-stage MS feature dereplication strategy.</title>
        <authorList>
            <person name="Zhang R."/>
        </authorList>
    </citation>
    <scope>NUCLEOTIDE SEQUENCE [LARGE SCALE GENOMIC DNA]</scope>
    <source>
        <strain evidence="4 5">18930</strain>
    </source>
</reference>
<dbReference type="RefSeq" id="WP_338892190.1">
    <property type="nucleotide sequence ID" value="NZ_CP147846.1"/>
</dbReference>
<dbReference type="InterPro" id="IPR002347">
    <property type="entry name" value="SDR_fam"/>
</dbReference>
<proteinExistence type="inferred from homology"/>
<dbReference type="InterPro" id="IPR020904">
    <property type="entry name" value="Sc_DH/Rdtase_CS"/>
</dbReference>
<protein>
    <submittedName>
        <fullName evidence="4">SDR family oxidoreductase</fullName>
    </submittedName>
</protein>
<evidence type="ECO:0000313" key="5">
    <source>
        <dbReference type="Proteomes" id="UP001432000"/>
    </source>
</evidence>
<name>A0ABZ2PN91_9NOCA</name>
<keyword evidence="5" id="KW-1185">Reference proteome</keyword>
<organism evidence="4 5">
    <name type="scientific">Rhodococcus sovatensis</name>
    <dbReference type="NCBI Taxonomy" id="1805840"/>
    <lineage>
        <taxon>Bacteria</taxon>
        <taxon>Bacillati</taxon>
        <taxon>Actinomycetota</taxon>
        <taxon>Actinomycetes</taxon>
        <taxon>Mycobacteriales</taxon>
        <taxon>Nocardiaceae</taxon>
        <taxon>Rhodococcus</taxon>
    </lineage>
</organism>
<dbReference type="CDD" id="cd05233">
    <property type="entry name" value="SDR_c"/>
    <property type="match status" value="1"/>
</dbReference>
<evidence type="ECO:0000256" key="2">
    <source>
        <dbReference type="ARBA" id="ARBA00011881"/>
    </source>
</evidence>
<evidence type="ECO:0000256" key="1">
    <source>
        <dbReference type="ARBA" id="ARBA00006484"/>
    </source>
</evidence>